<feature type="domain" description="NIPSNAP" evidence="2">
    <location>
        <begin position="11"/>
        <end position="70"/>
    </location>
</feature>
<evidence type="ECO:0000313" key="4">
    <source>
        <dbReference type="Proteomes" id="UP000828390"/>
    </source>
</evidence>
<dbReference type="GO" id="GO:0005739">
    <property type="term" value="C:mitochondrion"/>
    <property type="evidence" value="ECO:0007669"/>
    <property type="project" value="TreeGrafter"/>
</dbReference>
<comment type="similarity">
    <text evidence="1">Belongs to the NipSnap family.</text>
</comment>
<dbReference type="GO" id="GO:0000423">
    <property type="term" value="P:mitophagy"/>
    <property type="evidence" value="ECO:0007669"/>
    <property type="project" value="UniProtKB-ARBA"/>
</dbReference>
<dbReference type="Proteomes" id="UP000828390">
    <property type="component" value="Unassembled WGS sequence"/>
</dbReference>
<evidence type="ECO:0000256" key="1">
    <source>
        <dbReference type="ARBA" id="ARBA00005291"/>
    </source>
</evidence>
<dbReference type="SUPFAM" id="SSF54909">
    <property type="entry name" value="Dimeric alpha+beta barrel"/>
    <property type="match status" value="1"/>
</dbReference>
<reference evidence="3" key="2">
    <citation type="submission" date="2020-11" db="EMBL/GenBank/DDBJ databases">
        <authorList>
            <person name="McCartney M.A."/>
            <person name="Auch B."/>
            <person name="Kono T."/>
            <person name="Mallez S."/>
            <person name="Becker A."/>
            <person name="Gohl D.M."/>
            <person name="Silverstein K.A.T."/>
            <person name="Koren S."/>
            <person name="Bechman K.B."/>
            <person name="Herman A."/>
            <person name="Abrahante J.E."/>
            <person name="Garbe J."/>
        </authorList>
    </citation>
    <scope>NUCLEOTIDE SEQUENCE</scope>
    <source>
        <strain evidence="3">Duluth1</strain>
        <tissue evidence="3">Whole animal</tissue>
    </source>
</reference>
<dbReference type="InterPro" id="IPR012577">
    <property type="entry name" value="NIPSNAP"/>
</dbReference>
<protein>
    <recommendedName>
        <fullName evidence="2">NIPSNAP domain-containing protein</fullName>
    </recommendedName>
</protein>
<dbReference type="PANTHER" id="PTHR21017:SF19">
    <property type="entry name" value="PROTEIN NIPSNAP HOMOLOG 3B"/>
    <property type="match status" value="1"/>
</dbReference>
<dbReference type="PANTHER" id="PTHR21017">
    <property type="entry name" value="NIPSNAP-RELATED"/>
    <property type="match status" value="1"/>
</dbReference>
<accession>A0A9D4GWV1</accession>
<name>A0A9D4GWV1_DREPO</name>
<proteinExistence type="inferred from homology"/>
<sequence length="174" mass="20146">MAKQSMPVRTFYSKMVGFWTTELGDGINDIVHIWEYGSLDERRRVRQALATDRRWQDDFIAHIMPMCLMQRNNALQCLPGTDVVYPEPDSGSYELQEVKYNQNLAKAADCVKGISRPAAQLLACWSNVLSRQNHGLLLWHHKELDNILDTQSPVKEIEIKKRKRLTPQSFSVMR</sequence>
<dbReference type="Gene3D" id="3.30.70.100">
    <property type="match status" value="1"/>
</dbReference>
<dbReference type="AlphaFoldDB" id="A0A9D4GWV1"/>
<reference evidence="3" key="1">
    <citation type="journal article" date="2019" name="bioRxiv">
        <title>The Genome of the Zebra Mussel, Dreissena polymorpha: A Resource for Invasive Species Research.</title>
        <authorList>
            <person name="McCartney M.A."/>
            <person name="Auch B."/>
            <person name="Kono T."/>
            <person name="Mallez S."/>
            <person name="Zhang Y."/>
            <person name="Obille A."/>
            <person name="Becker A."/>
            <person name="Abrahante J.E."/>
            <person name="Garbe J."/>
            <person name="Badalamenti J.P."/>
            <person name="Herman A."/>
            <person name="Mangelson H."/>
            <person name="Liachko I."/>
            <person name="Sullivan S."/>
            <person name="Sone E.D."/>
            <person name="Koren S."/>
            <person name="Silverstein K.A.T."/>
            <person name="Beckman K.B."/>
            <person name="Gohl D.M."/>
        </authorList>
    </citation>
    <scope>NUCLEOTIDE SEQUENCE</scope>
    <source>
        <strain evidence="3">Duluth1</strain>
        <tissue evidence="3">Whole animal</tissue>
    </source>
</reference>
<dbReference type="InterPro" id="IPR051557">
    <property type="entry name" value="NipSnap_domain"/>
</dbReference>
<dbReference type="Pfam" id="PF07978">
    <property type="entry name" value="NIPSNAP"/>
    <property type="match status" value="1"/>
</dbReference>
<evidence type="ECO:0000259" key="2">
    <source>
        <dbReference type="Pfam" id="PF07978"/>
    </source>
</evidence>
<gene>
    <name evidence="3" type="ORF">DPMN_124720</name>
</gene>
<comment type="caution">
    <text evidence="3">The sequence shown here is derived from an EMBL/GenBank/DDBJ whole genome shotgun (WGS) entry which is preliminary data.</text>
</comment>
<dbReference type="EMBL" id="JAIWYP010000005">
    <property type="protein sequence ID" value="KAH3822926.1"/>
    <property type="molecule type" value="Genomic_DNA"/>
</dbReference>
<evidence type="ECO:0000313" key="3">
    <source>
        <dbReference type="EMBL" id="KAH3822926.1"/>
    </source>
</evidence>
<organism evidence="3 4">
    <name type="scientific">Dreissena polymorpha</name>
    <name type="common">Zebra mussel</name>
    <name type="synonym">Mytilus polymorpha</name>
    <dbReference type="NCBI Taxonomy" id="45954"/>
    <lineage>
        <taxon>Eukaryota</taxon>
        <taxon>Metazoa</taxon>
        <taxon>Spiralia</taxon>
        <taxon>Lophotrochozoa</taxon>
        <taxon>Mollusca</taxon>
        <taxon>Bivalvia</taxon>
        <taxon>Autobranchia</taxon>
        <taxon>Heteroconchia</taxon>
        <taxon>Euheterodonta</taxon>
        <taxon>Imparidentia</taxon>
        <taxon>Neoheterodontei</taxon>
        <taxon>Myida</taxon>
        <taxon>Dreissenoidea</taxon>
        <taxon>Dreissenidae</taxon>
        <taxon>Dreissena</taxon>
    </lineage>
</organism>
<dbReference type="InterPro" id="IPR011008">
    <property type="entry name" value="Dimeric_a/b-barrel"/>
</dbReference>
<keyword evidence="4" id="KW-1185">Reference proteome</keyword>